<reference evidence="2" key="1">
    <citation type="journal article" date="2022" name="bioRxiv">
        <title>Sequencing and chromosome-scale assembly of the giantPleurodeles waltlgenome.</title>
        <authorList>
            <person name="Brown T."/>
            <person name="Elewa A."/>
            <person name="Iarovenko S."/>
            <person name="Subramanian E."/>
            <person name="Araus A.J."/>
            <person name="Petzold A."/>
            <person name="Susuki M."/>
            <person name="Suzuki K.-i.T."/>
            <person name="Hayashi T."/>
            <person name="Toyoda A."/>
            <person name="Oliveira C."/>
            <person name="Osipova E."/>
            <person name="Leigh N.D."/>
            <person name="Simon A."/>
            <person name="Yun M.H."/>
        </authorList>
    </citation>
    <scope>NUCLEOTIDE SEQUENCE</scope>
    <source>
        <strain evidence="2">20211129_DDA</strain>
        <tissue evidence="2">Liver</tissue>
    </source>
</reference>
<gene>
    <name evidence="2" type="ORF">NDU88_005709</name>
</gene>
<protein>
    <submittedName>
        <fullName evidence="2">Uncharacterized protein</fullName>
    </submittedName>
</protein>
<organism evidence="2 3">
    <name type="scientific">Pleurodeles waltl</name>
    <name type="common">Iberian ribbed newt</name>
    <dbReference type="NCBI Taxonomy" id="8319"/>
    <lineage>
        <taxon>Eukaryota</taxon>
        <taxon>Metazoa</taxon>
        <taxon>Chordata</taxon>
        <taxon>Craniata</taxon>
        <taxon>Vertebrata</taxon>
        <taxon>Euteleostomi</taxon>
        <taxon>Amphibia</taxon>
        <taxon>Batrachia</taxon>
        <taxon>Caudata</taxon>
        <taxon>Salamandroidea</taxon>
        <taxon>Salamandridae</taxon>
        <taxon>Pleurodelinae</taxon>
        <taxon>Pleurodeles</taxon>
    </lineage>
</organism>
<keyword evidence="3" id="KW-1185">Reference proteome</keyword>
<evidence type="ECO:0000313" key="2">
    <source>
        <dbReference type="EMBL" id="KAJ1188953.1"/>
    </source>
</evidence>
<comment type="caution">
    <text evidence="2">The sequence shown here is derived from an EMBL/GenBank/DDBJ whole genome shotgun (WGS) entry which is preliminary data.</text>
</comment>
<name>A0AAV7UJK2_PLEWA</name>
<feature type="compositionally biased region" description="Basic residues" evidence="1">
    <location>
        <begin position="257"/>
        <end position="267"/>
    </location>
</feature>
<dbReference type="EMBL" id="JANPWB010000005">
    <property type="protein sequence ID" value="KAJ1188953.1"/>
    <property type="molecule type" value="Genomic_DNA"/>
</dbReference>
<dbReference type="AlphaFoldDB" id="A0AAV7UJK2"/>
<sequence>MLAFVPPVSRSDPFGPSVQAPVRGEAGARGGAPTAECGSGGRRRDRGSAGPTPLFSPWLVGHNRLSVLPPSAATRCDPAAWRGAGLWATTPVSPRHPRRPRLLWRPPGGAPDGEHPPITERRVLQCFPAYRTASRAPELRAPSAASLAPKWWAPRAPIPNPEGGHGLVVPTTTKAPGGGAPLGSGASCSSILLGLGKPRGDSPARGPSTRAPEPLATFTASLAPRWRAPRSPAPILKGGHGLVVPTSAAPGSAKTRQSTRGRSRHHGGVLQDVCSRSGMERSL</sequence>
<feature type="region of interest" description="Disordered" evidence="1">
    <location>
        <begin position="92"/>
        <end position="118"/>
    </location>
</feature>
<evidence type="ECO:0000256" key="1">
    <source>
        <dbReference type="SAM" id="MobiDB-lite"/>
    </source>
</evidence>
<accession>A0AAV7UJK2</accession>
<evidence type="ECO:0000313" key="3">
    <source>
        <dbReference type="Proteomes" id="UP001066276"/>
    </source>
</evidence>
<feature type="region of interest" description="Disordered" evidence="1">
    <location>
        <begin position="234"/>
        <end position="283"/>
    </location>
</feature>
<proteinExistence type="predicted"/>
<feature type="region of interest" description="Disordered" evidence="1">
    <location>
        <begin position="1"/>
        <end position="55"/>
    </location>
</feature>
<dbReference type="Proteomes" id="UP001066276">
    <property type="component" value="Chromosome 3_1"/>
</dbReference>